<protein>
    <submittedName>
        <fullName evidence="3">Phosphatase PAP2 family protein</fullName>
    </submittedName>
</protein>
<dbReference type="Proteomes" id="UP001280629">
    <property type="component" value="Unassembled WGS sequence"/>
</dbReference>
<evidence type="ECO:0000259" key="2">
    <source>
        <dbReference type="SMART" id="SM00014"/>
    </source>
</evidence>
<reference evidence="3 4" key="1">
    <citation type="submission" date="2023-06" db="EMBL/GenBank/DDBJ databases">
        <title>Sporosarcina sp. nov., isolated from Korean traditional fermented seafood 'Jeotgal'.</title>
        <authorList>
            <person name="Yang A.-I."/>
            <person name="Shin N.-R."/>
        </authorList>
    </citation>
    <scope>NUCLEOTIDE SEQUENCE [LARGE SCALE GENOMIC DNA]</scope>
    <source>
        <strain evidence="3 4">KCTC3840</strain>
    </source>
</reference>
<dbReference type="EMBL" id="JAUBDH010000004">
    <property type="protein sequence ID" value="MDW0109927.1"/>
    <property type="molecule type" value="Genomic_DNA"/>
</dbReference>
<organism evidence="3 4">
    <name type="scientific">Sporosarcina aquimarina</name>
    <dbReference type="NCBI Taxonomy" id="114975"/>
    <lineage>
        <taxon>Bacteria</taxon>
        <taxon>Bacillati</taxon>
        <taxon>Bacillota</taxon>
        <taxon>Bacilli</taxon>
        <taxon>Bacillales</taxon>
        <taxon>Caryophanaceae</taxon>
        <taxon>Sporosarcina</taxon>
    </lineage>
</organism>
<feature type="transmembrane region" description="Helical" evidence="1">
    <location>
        <begin position="90"/>
        <end position="110"/>
    </location>
</feature>
<gene>
    <name evidence="3" type="ORF">QT716_07620</name>
</gene>
<dbReference type="CDD" id="cd03392">
    <property type="entry name" value="PAP2_like_2"/>
    <property type="match status" value="1"/>
</dbReference>
<keyword evidence="1" id="KW-0472">Membrane</keyword>
<comment type="caution">
    <text evidence="3">The sequence shown here is derived from an EMBL/GenBank/DDBJ whole genome shotgun (WGS) entry which is preliminary data.</text>
</comment>
<dbReference type="SUPFAM" id="SSF48317">
    <property type="entry name" value="Acid phosphatase/Vanadium-dependent haloperoxidase"/>
    <property type="match status" value="1"/>
</dbReference>
<feature type="transmembrane region" description="Helical" evidence="1">
    <location>
        <begin position="130"/>
        <end position="148"/>
    </location>
</feature>
<feature type="transmembrane region" description="Helical" evidence="1">
    <location>
        <begin position="157"/>
        <end position="179"/>
    </location>
</feature>
<dbReference type="Gene3D" id="1.20.144.10">
    <property type="entry name" value="Phosphatidic acid phosphatase type 2/haloperoxidase"/>
    <property type="match status" value="1"/>
</dbReference>
<evidence type="ECO:0000313" key="3">
    <source>
        <dbReference type="EMBL" id="MDW0109927.1"/>
    </source>
</evidence>
<evidence type="ECO:0000256" key="1">
    <source>
        <dbReference type="SAM" id="Phobius"/>
    </source>
</evidence>
<sequence length="219" mass="23809">MRELSGRLVTALVSCLILAVVFGYVASSIGNGTIERFDTAIISIVQGAEAPGLTSVMKVFTTIGSTKTVLAISAVTLGLLLYFRQKAQTILFVIVIGGTAALNLVLKLFFQRTRPDLNRLIEISGYSFPSGHTMMATSLYVILAFILWKNAKNSGRVLFVIGAFIMIGMICVSRIYLGVHYPSDIVGGISASTFWLLITTSIYATYMNRNYAKSNVSVR</sequence>
<keyword evidence="1" id="KW-0812">Transmembrane</keyword>
<dbReference type="InterPro" id="IPR036938">
    <property type="entry name" value="PAP2/HPO_sf"/>
</dbReference>
<name>A0ABU4G2P8_9BACL</name>
<dbReference type="InterPro" id="IPR000326">
    <property type="entry name" value="PAP2/HPO"/>
</dbReference>
<feature type="transmembrane region" description="Helical" evidence="1">
    <location>
        <begin position="185"/>
        <end position="206"/>
    </location>
</feature>
<accession>A0ABU4G2P8</accession>
<feature type="transmembrane region" description="Helical" evidence="1">
    <location>
        <begin position="59"/>
        <end position="83"/>
    </location>
</feature>
<proteinExistence type="predicted"/>
<dbReference type="PANTHER" id="PTHR14969:SF13">
    <property type="entry name" value="AT30094P"/>
    <property type="match status" value="1"/>
</dbReference>
<keyword evidence="4" id="KW-1185">Reference proteome</keyword>
<dbReference type="SMART" id="SM00014">
    <property type="entry name" value="acidPPc"/>
    <property type="match status" value="1"/>
</dbReference>
<feature type="domain" description="Phosphatidic acid phosphatase type 2/haloperoxidase" evidence="2">
    <location>
        <begin position="89"/>
        <end position="200"/>
    </location>
</feature>
<dbReference type="Pfam" id="PF01569">
    <property type="entry name" value="PAP2"/>
    <property type="match status" value="1"/>
</dbReference>
<dbReference type="RefSeq" id="WP_317935480.1">
    <property type="nucleotide sequence ID" value="NZ_JAUBDH010000004.1"/>
</dbReference>
<keyword evidence="1" id="KW-1133">Transmembrane helix</keyword>
<dbReference type="PANTHER" id="PTHR14969">
    <property type="entry name" value="SPHINGOSINE-1-PHOSPHATE PHOSPHOHYDROLASE"/>
    <property type="match status" value="1"/>
</dbReference>
<evidence type="ECO:0000313" key="4">
    <source>
        <dbReference type="Proteomes" id="UP001280629"/>
    </source>
</evidence>